<dbReference type="PANTHER" id="PTHR30349:SF77">
    <property type="entry name" value="TYROSINE RECOMBINASE XERC"/>
    <property type="match status" value="1"/>
</dbReference>
<dbReference type="Gene3D" id="1.10.443.10">
    <property type="entry name" value="Intergrase catalytic core"/>
    <property type="match status" value="1"/>
</dbReference>
<sequence>MNYIDSFQCYLQEEGKRHRTIQEYVASVVALEKWVVERTGENFNPDFLTSRDLHEWVSFMQTVEKLAPATINKRVAAIKVYWSYLVQAGYSILNPTIKVKRKRISPLAQAPRWLSRLEQDKFLHQIHKEKNAWKKTRNLAIVQIMLQAGLRISEVVSLDIEDIDLKRRTITVISGKGGKNRIALMNLELMKTVENWLGVRGELSQVALFLSARYSTRITRQGIHYLIKNYLHSIGLTDYSAHSLRHSFCRNLVDANQPLQIIAQLAGHESLETTRRYITPSEIDLRRAVESISSDK</sequence>
<protein>
    <recommendedName>
        <fullName evidence="14">Integrase</fullName>
    </recommendedName>
</protein>
<dbReference type="GO" id="GO:0003677">
    <property type="term" value="F:DNA binding"/>
    <property type="evidence" value="ECO:0007669"/>
    <property type="project" value="UniProtKB-UniRule"/>
</dbReference>
<gene>
    <name evidence="12" type="ORF">BW897_17655</name>
</gene>
<dbReference type="EMBL" id="MUAJ01000015">
    <property type="protein sequence ID" value="OOR11520.1"/>
    <property type="molecule type" value="Genomic_DNA"/>
</dbReference>
<dbReference type="InterPro" id="IPR044068">
    <property type="entry name" value="CB"/>
</dbReference>
<dbReference type="Proteomes" id="UP000190906">
    <property type="component" value="Unassembled WGS sequence"/>
</dbReference>
<feature type="domain" description="Core-binding (CB)" evidence="11">
    <location>
        <begin position="1"/>
        <end position="86"/>
    </location>
</feature>
<dbReference type="GO" id="GO:0051301">
    <property type="term" value="P:cell division"/>
    <property type="evidence" value="ECO:0007669"/>
    <property type="project" value="UniProtKB-KW"/>
</dbReference>
<keyword evidence="7" id="KW-0233">DNA recombination</keyword>
<dbReference type="RefSeq" id="WP_078204951.1">
    <property type="nucleotide sequence ID" value="NZ_MUAJ01000015.1"/>
</dbReference>
<comment type="subcellular location">
    <subcellularLocation>
        <location evidence="1">Cytoplasm</location>
    </subcellularLocation>
</comment>
<dbReference type="GO" id="GO:0006310">
    <property type="term" value="P:DNA recombination"/>
    <property type="evidence" value="ECO:0007669"/>
    <property type="project" value="UniProtKB-KW"/>
</dbReference>
<dbReference type="AlphaFoldDB" id="A0A1S9TNQ4"/>
<proteinExistence type="predicted"/>
<dbReference type="GO" id="GO:0005737">
    <property type="term" value="C:cytoplasm"/>
    <property type="evidence" value="ECO:0007669"/>
    <property type="project" value="UniProtKB-SubCell"/>
</dbReference>
<evidence type="ECO:0000256" key="6">
    <source>
        <dbReference type="ARBA" id="ARBA00023125"/>
    </source>
</evidence>
<dbReference type="Gene3D" id="1.10.150.130">
    <property type="match status" value="1"/>
</dbReference>
<dbReference type="GO" id="GO:0015074">
    <property type="term" value="P:DNA integration"/>
    <property type="evidence" value="ECO:0007669"/>
    <property type="project" value="UniProtKB-KW"/>
</dbReference>
<evidence type="ECO:0000259" key="10">
    <source>
        <dbReference type="PROSITE" id="PS51898"/>
    </source>
</evidence>
<dbReference type="InterPro" id="IPR002104">
    <property type="entry name" value="Integrase_catalytic"/>
</dbReference>
<evidence type="ECO:0000256" key="3">
    <source>
        <dbReference type="ARBA" id="ARBA00022618"/>
    </source>
</evidence>
<evidence type="ECO:0000256" key="2">
    <source>
        <dbReference type="ARBA" id="ARBA00022490"/>
    </source>
</evidence>
<evidence type="ECO:0000313" key="12">
    <source>
        <dbReference type="EMBL" id="OOR11520.1"/>
    </source>
</evidence>
<accession>A0A1S9TNQ4</accession>
<keyword evidence="5" id="KW-0229">DNA integration</keyword>
<dbReference type="PROSITE" id="PS51900">
    <property type="entry name" value="CB"/>
    <property type="match status" value="1"/>
</dbReference>
<dbReference type="Pfam" id="PF00589">
    <property type="entry name" value="Phage_integrase"/>
    <property type="match status" value="1"/>
</dbReference>
<evidence type="ECO:0000256" key="1">
    <source>
        <dbReference type="ARBA" id="ARBA00004496"/>
    </source>
</evidence>
<evidence type="ECO:0000256" key="4">
    <source>
        <dbReference type="ARBA" id="ARBA00022829"/>
    </source>
</evidence>
<keyword evidence="8" id="KW-0131">Cell cycle</keyword>
<dbReference type="InterPro" id="IPR050090">
    <property type="entry name" value="Tyrosine_recombinase_XerCD"/>
</dbReference>
<dbReference type="InterPro" id="IPR010998">
    <property type="entry name" value="Integrase_recombinase_N"/>
</dbReference>
<organism evidence="12 13">
    <name type="scientific">Bacillus cereus</name>
    <dbReference type="NCBI Taxonomy" id="1396"/>
    <lineage>
        <taxon>Bacteria</taxon>
        <taxon>Bacillati</taxon>
        <taxon>Bacillota</taxon>
        <taxon>Bacilli</taxon>
        <taxon>Bacillales</taxon>
        <taxon>Bacillaceae</taxon>
        <taxon>Bacillus</taxon>
        <taxon>Bacillus cereus group</taxon>
    </lineage>
</organism>
<dbReference type="PROSITE" id="PS51898">
    <property type="entry name" value="TYR_RECOMBINASE"/>
    <property type="match status" value="1"/>
</dbReference>
<evidence type="ECO:0000256" key="8">
    <source>
        <dbReference type="ARBA" id="ARBA00023306"/>
    </source>
</evidence>
<evidence type="ECO:0000313" key="13">
    <source>
        <dbReference type="Proteomes" id="UP000190906"/>
    </source>
</evidence>
<keyword evidence="6 9" id="KW-0238">DNA-binding</keyword>
<evidence type="ECO:0000256" key="7">
    <source>
        <dbReference type="ARBA" id="ARBA00023172"/>
    </source>
</evidence>
<dbReference type="PANTHER" id="PTHR30349">
    <property type="entry name" value="PHAGE INTEGRASE-RELATED"/>
    <property type="match status" value="1"/>
</dbReference>
<feature type="domain" description="Tyr recombinase" evidence="10">
    <location>
        <begin position="109"/>
        <end position="290"/>
    </location>
</feature>
<dbReference type="InterPro" id="IPR011010">
    <property type="entry name" value="DNA_brk_join_enz"/>
</dbReference>
<evidence type="ECO:0000256" key="9">
    <source>
        <dbReference type="PROSITE-ProRule" id="PRU01248"/>
    </source>
</evidence>
<name>A0A1S9TNQ4_BACCE</name>
<dbReference type="InterPro" id="IPR004107">
    <property type="entry name" value="Integrase_SAM-like_N"/>
</dbReference>
<evidence type="ECO:0000259" key="11">
    <source>
        <dbReference type="PROSITE" id="PS51900"/>
    </source>
</evidence>
<dbReference type="SUPFAM" id="SSF56349">
    <property type="entry name" value="DNA breaking-rejoining enzymes"/>
    <property type="match status" value="1"/>
</dbReference>
<keyword evidence="4" id="KW-0159">Chromosome partition</keyword>
<evidence type="ECO:0008006" key="14">
    <source>
        <dbReference type="Google" id="ProtNLM"/>
    </source>
</evidence>
<evidence type="ECO:0000256" key="5">
    <source>
        <dbReference type="ARBA" id="ARBA00022908"/>
    </source>
</evidence>
<comment type="caution">
    <text evidence="12">The sequence shown here is derived from an EMBL/GenBank/DDBJ whole genome shotgun (WGS) entry which is preliminary data.</text>
</comment>
<dbReference type="GO" id="GO:0007059">
    <property type="term" value="P:chromosome segregation"/>
    <property type="evidence" value="ECO:0007669"/>
    <property type="project" value="UniProtKB-KW"/>
</dbReference>
<keyword evidence="3" id="KW-0132">Cell division</keyword>
<dbReference type="InterPro" id="IPR013762">
    <property type="entry name" value="Integrase-like_cat_sf"/>
</dbReference>
<keyword evidence="2" id="KW-0963">Cytoplasm</keyword>
<dbReference type="Pfam" id="PF13495">
    <property type="entry name" value="Phage_int_SAM_4"/>
    <property type="match status" value="1"/>
</dbReference>
<reference evidence="12 13" key="1">
    <citation type="submission" date="2017-01" db="EMBL/GenBank/DDBJ databases">
        <title>Bacillus cereus isolates.</title>
        <authorList>
            <person name="Beno S.M."/>
        </authorList>
    </citation>
    <scope>NUCLEOTIDE SEQUENCE [LARGE SCALE GENOMIC DNA]</scope>
    <source>
        <strain evidence="12 13">FSL H8-0485</strain>
    </source>
</reference>